<sequence length="421" mass="48486">MEASDLLFINESFSLAQKAYDLQEVPVGCVFVFDGLIIGRGHNEVNKTKNPTRHAEFVAIDQASDWCCENGKEFQEVMKQSTVYVSLEPCIMCSSALYQLKIKRLLFGAKNFRFGGILSVASNKDYGHEHEIEFIPEVCAEKSISLLKKFYDRENPFAPLDKRKRNGDVNLIQLDNIYLVKHSSVIIDFWNICISIDPKSPTGGRFCFWRDLPNEEPNLIINISNNQPNFPTFTIAGNGDPLSALTFLACVKKQKFENIFKRVENQSEIMSKWKIYQQKKFLEELRKNRKEITVGEPLHGLGIKVEIVGDCGYRPVTEDTKKLRNDLIDFATTKDETQKAKLKQQFLQLYAFVTIANDEMDFGMGLEFGHDLFISNYECFDAMTKNVLEVTYKLLKREVFAKILKEQWENGRRINEDKKVT</sequence>
<evidence type="ECO:0000313" key="9">
    <source>
        <dbReference type="Proteomes" id="UP000887561"/>
    </source>
</evidence>
<evidence type="ECO:0000256" key="4">
    <source>
        <dbReference type="ARBA" id="ARBA00022454"/>
    </source>
</evidence>
<dbReference type="Proteomes" id="UP000887561">
    <property type="component" value="Unplaced"/>
</dbReference>
<dbReference type="PROSITE" id="PS51747">
    <property type="entry name" value="CYT_DCMP_DEAMINASES_2"/>
    <property type="match status" value="1"/>
</dbReference>
<evidence type="ECO:0000256" key="5">
    <source>
        <dbReference type="ARBA" id="ARBA00022723"/>
    </source>
</evidence>
<dbReference type="AlphaFoldDB" id="A0A915LX39"/>
<dbReference type="CDD" id="cd01285">
    <property type="entry name" value="nucleoside_deaminase"/>
    <property type="match status" value="1"/>
</dbReference>
<keyword evidence="7" id="KW-0539">Nucleus</keyword>
<keyword evidence="6" id="KW-0862">Zinc</keyword>
<evidence type="ECO:0000256" key="7">
    <source>
        <dbReference type="ARBA" id="ARBA00023242"/>
    </source>
</evidence>
<keyword evidence="9" id="KW-1185">Reference proteome</keyword>
<dbReference type="InterPro" id="IPR016193">
    <property type="entry name" value="Cytidine_deaminase-like"/>
</dbReference>
<dbReference type="GO" id="GO:0008270">
    <property type="term" value="F:zinc ion binding"/>
    <property type="evidence" value="ECO:0007669"/>
    <property type="project" value="InterPro"/>
</dbReference>
<comment type="similarity">
    <text evidence="3">Belongs to the HPF1 family.</text>
</comment>
<comment type="subcellular location">
    <subcellularLocation>
        <location evidence="2">Chromosome</location>
    </subcellularLocation>
    <subcellularLocation>
        <location evidence="1">Nucleus</location>
    </subcellularLocation>
</comment>
<evidence type="ECO:0000256" key="6">
    <source>
        <dbReference type="ARBA" id="ARBA00022833"/>
    </source>
</evidence>
<dbReference type="GO" id="GO:0005634">
    <property type="term" value="C:nucleus"/>
    <property type="evidence" value="ECO:0007669"/>
    <property type="project" value="UniProtKB-SubCell"/>
</dbReference>
<dbReference type="Pfam" id="PF10228">
    <property type="entry name" value="HPF1"/>
    <property type="match status" value="1"/>
</dbReference>
<dbReference type="GO" id="GO:0016787">
    <property type="term" value="F:hydrolase activity"/>
    <property type="evidence" value="ECO:0007669"/>
    <property type="project" value="InterPro"/>
</dbReference>
<dbReference type="Pfam" id="PF00383">
    <property type="entry name" value="dCMP_cyt_deam_1"/>
    <property type="match status" value="1"/>
</dbReference>
<dbReference type="PROSITE" id="PS00903">
    <property type="entry name" value="CYT_DCMP_DEAMINASES_1"/>
    <property type="match status" value="1"/>
</dbReference>
<dbReference type="GO" id="GO:0072572">
    <property type="term" value="F:poly-ADP-D-ribose binding"/>
    <property type="evidence" value="ECO:0007669"/>
    <property type="project" value="TreeGrafter"/>
</dbReference>
<dbReference type="SUPFAM" id="SSF53927">
    <property type="entry name" value="Cytidine deaminase-like"/>
    <property type="match status" value="1"/>
</dbReference>
<evidence type="ECO:0000256" key="2">
    <source>
        <dbReference type="ARBA" id="ARBA00004286"/>
    </source>
</evidence>
<keyword evidence="4" id="KW-0158">Chromosome</keyword>
<dbReference type="PANTHER" id="PTHR13386">
    <property type="entry name" value="HISTONE PARYLATION FACTOR 1"/>
    <property type="match status" value="1"/>
</dbReference>
<keyword evidence="5" id="KW-0479">Metal-binding</keyword>
<name>A0A915LX39_MELJA</name>
<dbReference type="PANTHER" id="PTHR13386:SF1">
    <property type="entry name" value="HISTONE PARYLATION FACTOR 1"/>
    <property type="match status" value="1"/>
</dbReference>
<proteinExistence type="inferred from homology"/>
<protein>
    <submittedName>
        <fullName evidence="10">CMP/dCMP-type deaminase domain-containing protein</fullName>
    </submittedName>
</protein>
<dbReference type="GO" id="GO:0006974">
    <property type="term" value="P:DNA damage response"/>
    <property type="evidence" value="ECO:0007669"/>
    <property type="project" value="InterPro"/>
</dbReference>
<feature type="domain" description="CMP/dCMP-type deaminase" evidence="8">
    <location>
        <begin position="3"/>
        <end position="119"/>
    </location>
</feature>
<evidence type="ECO:0000256" key="1">
    <source>
        <dbReference type="ARBA" id="ARBA00004123"/>
    </source>
</evidence>
<dbReference type="InterPro" id="IPR016192">
    <property type="entry name" value="APOBEC/CMP_deaminase_Zn-bd"/>
</dbReference>
<dbReference type="Gene3D" id="3.40.140.10">
    <property type="entry name" value="Cytidine Deaminase, domain 2"/>
    <property type="match status" value="1"/>
</dbReference>
<evidence type="ECO:0000259" key="8">
    <source>
        <dbReference type="PROSITE" id="PS51747"/>
    </source>
</evidence>
<dbReference type="InterPro" id="IPR019361">
    <property type="entry name" value="HPF1"/>
</dbReference>
<dbReference type="GO" id="GO:0005694">
    <property type="term" value="C:chromosome"/>
    <property type="evidence" value="ECO:0007669"/>
    <property type="project" value="UniProtKB-SubCell"/>
</dbReference>
<evidence type="ECO:0000313" key="10">
    <source>
        <dbReference type="WBParaSite" id="scaffold2158_cov261.g4356"/>
    </source>
</evidence>
<evidence type="ECO:0000256" key="3">
    <source>
        <dbReference type="ARBA" id="ARBA00010803"/>
    </source>
</evidence>
<dbReference type="InterPro" id="IPR002125">
    <property type="entry name" value="CMP_dCMP_dom"/>
</dbReference>
<dbReference type="GO" id="GO:0042393">
    <property type="term" value="F:histone binding"/>
    <property type="evidence" value="ECO:0007669"/>
    <property type="project" value="InterPro"/>
</dbReference>
<reference evidence="10" key="1">
    <citation type="submission" date="2022-11" db="UniProtKB">
        <authorList>
            <consortium name="WormBaseParasite"/>
        </authorList>
    </citation>
    <scope>IDENTIFICATION</scope>
</reference>
<dbReference type="WBParaSite" id="scaffold2158_cov261.g4356">
    <property type="protein sequence ID" value="scaffold2158_cov261.g4356"/>
    <property type="gene ID" value="scaffold2158_cov261.g4356"/>
</dbReference>
<accession>A0A915LX39</accession>
<organism evidence="9 10">
    <name type="scientific">Meloidogyne javanica</name>
    <name type="common">Root-knot nematode worm</name>
    <dbReference type="NCBI Taxonomy" id="6303"/>
    <lineage>
        <taxon>Eukaryota</taxon>
        <taxon>Metazoa</taxon>
        <taxon>Ecdysozoa</taxon>
        <taxon>Nematoda</taxon>
        <taxon>Chromadorea</taxon>
        <taxon>Rhabditida</taxon>
        <taxon>Tylenchina</taxon>
        <taxon>Tylenchomorpha</taxon>
        <taxon>Tylenchoidea</taxon>
        <taxon>Meloidogynidae</taxon>
        <taxon>Meloidogyninae</taxon>
        <taxon>Meloidogyne</taxon>
        <taxon>Meloidogyne incognita group</taxon>
    </lineage>
</organism>